<keyword evidence="5 6" id="KW-0472">Membrane</keyword>
<comment type="similarity">
    <text evidence="6">Belongs to the insect chemoreceptor superfamily. Gustatory receptor (GR) family.</text>
</comment>
<keyword evidence="3 6" id="KW-0812">Transmembrane</keyword>
<evidence type="ECO:0000256" key="3">
    <source>
        <dbReference type="ARBA" id="ARBA00022692"/>
    </source>
</evidence>
<feature type="transmembrane region" description="Helical" evidence="6">
    <location>
        <begin position="46"/>
        <end position="65"/>
    </location>
</feature>
<dbReference type="Pfam" id="PF08395">
    <property type="entry name" value="7tm_7"/>
    <property type="match status" value="1"/>
</dbReference>
<dbReference type="EnsemblMetazoa" id="SCAU016932-RA">
    <property type="protein sequence ID" value="SCAU016932-PA"/>
    <property type="gene ID" value="SCAU016932"/>
</dbReference>
<evidence type="ECO:0000256" key="1">
    <source>
        <dbReference type="ARBA" id="ARBA00004651"/>
    </source>
</evidence>
<proteinExistence type="inferred from homology"/>
<comment type="caution">
    <text evidence="6">Lacks conserved residue(s) required for the propagation of feature annotation.</text>
</comment>
<keyword evidence="6" id="KW-0675">Receptor</keyword>
<feature type="transmembrane region" description="Helical" evidence="6">
    <location>
        <begin position="171"/>
        <end position="191"/>
    </location>
</feature>
<dbReference type="AlphaFoldDB" id="A0A2Y9D4R3"/>
<dbReference type="VEuPathDB" id="VectorBase:SCAU016932"/>
<evidence type="ECO:0000256" key="5">
    <source>
        <dbReference type="ARBA" id="ARBA00023136"/>
    </source>
</evidence>
<dbReference type="GO" id="GO:0007165">
    <property type="term" value="P:signal transduction"/>
    <property type="evidence" value="ECO:0007669"/>
    <property type="project" value="UniProtKB-KW"/>
</dbReference>
<dbReference type="Proteomes" id="UP000095300">
    <property type="component" value="Unassembled WGS sequence"/>
</dbReference>
<dbReference type="GO" id="GO:0005886">
    <property type="term" value="C:plasma membrane"/>
    <property type="evidence" value="ECO:0007669"/>
    <property type="project" value="UniProtKB-SubCell"/>
</dbReference>
<comment type="function">
    <text evidence="6">Gustatory receptor which mediates acceptance or avoidance behavior, depending on its substrates.</text>
</comment>
<keyword evidence="8" id="KW-1185">Reference proteome</keyword>
<organism evidence="7 8">
    <name type="scientific">Stomoxys calcitrans</name>
    <name type="common">Stable fly</name>
    <name type="synonym">Conops calcitrans</name>
    <dbReference type="NCBI Taxonomy" id="35570"/>
    <lineage>
        <taxon>Eukaryota</taxon>
        <taxon>Metazoa</taxon>
        <taxon>Ecdysozoa</taxon>
        <taxon>Arthropoda</taxon>
        <taxon>Hexapoda</taxon>
        <taxon>Insecta</taxon>
        <taxon>Pterygota</taxon>
        <taxon>Neoptera</taxon>
        <taxon>Endopterygota</taxon>
        <taxon>Diptera</taxon>
        <taxon>Brachycera</taxon>
        <taxon>Muscomorpha</taxon>
        <taxon>Muscoidea</taxon>
        <taxon>Muscidae</taxon>
        <taxon>Stomoxys</taxon>
    </lineage>
</organism>
<feature type="transmembrane region" description="Helical" evidence="6">
    <location>
        <begin position="368"/>
        <end position="388"/>
    </location>
</feature>
<evidence type="ECO:0000256" key="2">
    <source>
        <dbReference type="ARBA" id="ARBA00022475"/>
    </source>
</evidence>
<keyword evidence="2 6" id="KW-1003">Cell membrane</keyword>
<comment type="subcellular location">
    <subcellularLocation>
        <location evidence="1 6">Cell membrane</location>
        <topology evidence="1 6">Multi-pass membrane protein</topology>
    </subcellularLocation>
</comment>
<reference evidence="7" key="1">
    <citation type="submission" date="2020-05" db="UniProtKB">
        <authorList>
            <consortium name="EnsemblMetazoa"/>
        </authorList>
    </citation>
    <scope>IDENTIFICATION</scope>
    <source>
        <strain evidence="7">USDA</strain>
    </source>
</reference>
<feature type="transmembrane region" description="Helical" evidence="6">
    <location>
        <begin position="283"/>
        <end position="306"/>
    </location>
</feature>
<feature type="transmembrane region" description="Helical" evidence="6">
    <location>
        <begin position="141"/>
        <end position="165"/>
    </location>
</feature>
<protein>
    <recommendedName>
        <fullName evidence="6">Gustatory receptor</fullName>
    </recommendedName>
</protein>
<accession>A0A2Y9D4R3</accession>
<dbReference type="InterPro" id="IPR013604">
    <property type="entry name" value="7TM_chemorcpt"/>
</dbReference>
<evidence type="ECO:0000313" key="7">
    <source>
        <dbReference type="EnsemblMetazoa" id="SCAU016932-PA"/>
    </source>
</evidence>
<keyword evidence="6" id="KW-0807">Transducer</keyword>
<dbReference type="GO" id="GO:0050909">
    <property type="term" value="P:sensory perception of taste"/>
    <property type="evidence" value="ECO:0007669"/>
    <property type="project" value="InterPro"/>
</dbReference>
<sequence>MVFSTTAKERFSKYRQQIISYYHIFMGLTSYWYCKEKDKYQRNTGSRLFHIMLNVVSLFVMCFKLQNFIEEFRKAQALHPLITLLFEMNNRLRSLLVAHTVLHVIRYDRLITCMRMELQELKSHCLREITLRPDIEARFKYLFWAKLLFLYYIYIISLVMTLTTANNVSSIWQIMMNIAFVNINGLWYFVLFQYFEIIWKICCLFYYIEQHVCHIAQEAVATAVPLEGLARKLYWSLRMHSKLCVCWLQLQNGFKWQIFLSRLVNVTSNSTNIFYAFVSSASIYQSLLMLTMGSLSYLVITLDLYINDYMCDMTVNSFEGLHLALKEFNGVQHTWTALHLQCEEFSLYLCNRKVNLKLAGALNMDRKAWLSLISTLATYSIVLIQVHLANL</sequence>
<evidence type="ECO:0000313" key="8">
    <source>
        <dbReference type="Proteomes" id="UP000095300"/>
    </source>
</evidence>
<evidence type="ECO:0000256" key="4">
    <source>
        <dbReference type="ARBA" id="ARBA00022989"/>
    </source>
</evidence>
<feature type="transmembrane region" description="Helical" evidence="6">
    <location>
        <begin position="18"/>
        <end position="34"/>
    </location>
</feature>
<name>A0A2Y9D4R3_STOCA</name>
<evidence type="ECO:0000256" key="6">
    <source>
        <dbReference type="RuleBase" id="RU363108"/>
    </source>
</evidence>
<keyword evidence="4 6" id="KW-1133">Transmembrane helix</keyword>